<sequence>MKIDSDKRIDFEKLRKFDHERTNIFISILFETFFVIIPFLVIWICIGPFWNLSVNEASRFKNYYDNLPAREVILIFITFLTILFVVLLNFISYYLKLQKEDSFTFTLAISLMFFSFIVNDIWIFKVSMSFIWPVRLALMFIFAFFGILIGVFITTFLRNRRFLIEEEDEKFFIENYNKKNLTQQELKRLEKANKFHNDIIEKNNRYELMIMQFDNKYETFVSNKKLKKMNEKEKKLRNKKNKK</sequence>
<accession>A0A2S5RGP4</accession>
<keyword evidence="1" id="KW-0812">Transmembrane</keyword>
<comment type="caution">
    <text evidence="2">The sequence shown here is derived from an EMBL/GenBank/DDBJ whole genome shotgun (WGS) entry which is preliminary data.</text>
</comment>
<dbReference type="NCBIfam" id="NF046003">
    <property type="entry name" value="DxFTY_mem_plasm"/>
    <property type="match status" value="1"/>
</dbReference>
<gene>
    <name evidence="2" type="ORF">MCORR_v1c00200</name>
</gene>
<dbReference type="OrthoDB" id="400931at2"/>
<evidence type="ECO:0000313" key="3">
    <source>
        <dbReference type="Proteomes" id="UP000239785"/>
    </source>
</evidence>
<evidence type="ECO:0000256" key="1">
    <source>
        <dbReference type="SAM" id="Phobius"/>
    </source>
</evidence>
<keyword evidence="1" id="KW-1133">Transmembrane helix</keyword>
<dbReference type="EMBL" id="PHNF01000001">
    <property type="protein sequence ID" value="PPE06392.1"/>
    <property type="molecule type" value="Genomic_DNA"/>
</dbReference>
<proteinExistence type="predicted"/>
<dbReference type="RefSeq" id="WP_104206148.1">
    <property type="nucleotide sequence ID" value="NZ_PHNF01000001.1"/>
</dbReference>
<feature type="transmembrane region" description="Helical" evidence="1">
    <location>
        <begin position="72"/>
        <end position="91"/>
    </location>
</feature>
<organism evidence="2 3">
    <name type="scientific">Mesoplasma corruscae</name>
    <dbReference type="NCBI Taxonomy" id="216874"/>
    <lineage>
        <taxon>Bacteria</taxon>
        <taxon>Bacillati</taxon>
        <taxon>Mycoplasmatota</taxon>
        <taxon>Mollicutes</taxon>
        <taxon>Entomoplasmatales</taxon>
        <taxon>Entomoplasmataceae</taxon>
        <taxon>Mesoplasma</taxon>
    </lineage>
</organism>
<evidence type="ECO:0000313" key="2">
    <source>
        <dbReference type="EMBL" id="PPE06392.1"/>
    </source>
</evidence>
<name>A0A2S5RGP4_9MOLU</name>
<feature type="transmembrane region" description="Helical" evidence="1">
    <location>
        <begin position="136"/>
        <end position="157"/>
    </location>
</feature>
<dbReference type="AlphaFoldDB" id="A0A2S5RGP4"/>
<dbReference type="Proteomes" id="UP000239785">
    <property type="component" value="Unassembled WGS sequence"/>
</dbReference>
<keyword evidence="1" id="KW-0472">Membrane</keyword>
<feature type="transmembrane region" description="Helical" evidence="1">
    <location>
        <begin position="24"/>
        <end position="52"/>
    </location>
</feature>
<keyword evidence="3" id="KW-1185">Reference proteome</keyword>
<feature type="transmembrane region" description="Helical" evidence="1">
    <location>
        <begin position="103"/>
        <end position="124"/>
    </location>
</feature>
<protein>
    <submittedName>
        <fullName evidence="2">Uncharacterized protein</fullName>
    </submittedName>
</protein>
<reference evidence="2 3" key="1">
    <citation type="submission" date="2017-11" db="EMBL/GenBank/DDBJ databases">
        <title>Genome sequence of Mesoplasma corruscae ELCA-2 (ATCC 49579).</title>
        <authorList>
            <person name="Lo W.-S."/>
            <person name="Kuo C.-H."/>
        </authorList>
    </citation>
    <scope>NUCLEOTIDE SEQUENCE [LARGE SCALE GENOMIC DNA]</scope>
    <source>
        <strain evidence="2 3">ELCA-2</strain>
    </source>
</reference>